<organism evidence="2 3">
    <name type="scientific">Candidatus Scatousia excrementipullorum</name>
    <dbReference type="NCBI Taxonomy" id="2840936"/>
    <lineage>
        <taxon>Bacteria</taxon>
        <taxon>Candidatus Scatousia</taxon>
    </lineage>
</organism>
<feature type="compositionally biased region" description="Polar residues" evidence="1">
    <location>
        <begin position="108"/>
        <end position="117"/>
    </location>
</feature>
<feature type="compositionally biased region" description="Low complexity" evidence="1">
    <location>
        <begin position="118"/>
        <end position="130"/>
    </location>
</feature>
<gene>
    <name evidence="2" type="ORF">IAC76_06590</name>
</gene>
<feature type="region of interest" description="Disordered" evidence="1">
    <location>
        <begin position="108"/>
        <end position="140"/>
    </location>
</feature>
<feature type="compositionally biased region" description="Basic and acidic residues" evidence="1">
    <location>
        <begin position="131"/>
        <end position="140"/>
    </location>
</feature>
<dbReference type="AlphaFoldDB" id="A0A9D9DQL7"/>
<proteinExistence type="predicted"/>
<comment type="caution">
    <text evidence="2">The sequence shown here is derived from an EMBL/GenBank/DDBJ whole genome shotgun (WGS) entry which is preliminary data.</text>
</comment>
<evidence type="ECO:0000256" key="1">
    <source>
        <dbReference type="SAM" id="MobiDB-lite"/>
    </source>
</evidence>
<reference evidence="2" key="1">
    <citation type="submission" date="2020-10" db="EMBL/GenBank/DDBJ databases">
        <authorList>
            <person name="Gilroy R."/>
        </authorList>
    </citation>
    <scope>NUCLEOTIDE SEQUENCE</scope>
    <source>
        <strain evidence="2">10192</strain>
    </source>
</reference>
<reference evidence="2" key="2">
    <citation type="journal article" date="2021" name="PeerJ">
        <title>Extensive microbial diversity within the chicken gut microbiome revealed by metagenomics and culture.</title>
        <authorList>
            <person name="Gilroy R."/>
            <person name="Ravi A."/>
            <person name="Getino M."/>
            <person name="Pursley I."/>
            <person name="Horton D.L."/>
            <person name="Alikhan N.F."/>
            <person name="Baker D."/>
            <person name="Gharbi K."/>
            <person name="Hall N."/>
            <person name="Watson M."/>
            <person name="Adriaenssens E.M."/>
            <person name="Foster-Nyarko E."/>
            <person name="Jarju S."/>
            <person name="Secka A."/>
            <person name="Antonio M."/>
            <person name="Oren A."/>
            <person name="Chaudhuri R.R."/>
            <person name="La Ragione R."/>
            <person name="Hildebrand F."/>
            <person name="Pallen M.J."/>
        </authorList>
    </citation>
    <scope>NUCLEOTIDE SEQUENCE</scope>
    <source>
        <strain evidence="2">10192</strain>
    </source>
</reference>
<feature type="compositionally biased region" description="Low complexity" evidence="1">
    <location>
        <begin position="18"/>
        <end position="28"/>
    </location>
</feature>
<evidence type="ECO:0000313" key="2">
    <source>
        <dbReference type="EMBL" id="MBO8431040.1"/>
    </source>
</evidence>
<protein>
    <submittedName>
        <fullName evidence="2">Uncharacterized protein</fullName>
    </submittedName>
</protein>
<feature type="region of interest" description="Disordered" evidence="1">
    <location>
        <begin position="1"/>
        <end position="28"/>
    </location>
</feature>
<accession>A0A9D9DQL7</accession>
<feature type="compositionally biased region" description="Polar residues" evidence="1">
    <location>
        <begin position="1"/>
        <end position="17"/>
    </location>
</feature>
<evidence type="ECO:0000313" key="3">
    <source>
        <dbReference type="Proteomes" id="UP000823632"/>
    </source>
</evidence>
<name>A0A9D9DQL7_9BACT</name>
<dbReference type="EMBL" id="JADIND010000144">
    <property type="protein sequence ID" value="MBO8431040.1"/>
    <property type="molecule type" value="Genomic_DNA"/>
</dbReference>
<sequence>MQTNVQQGQITNSNNIKQPQAQTLAQQQPQIQVPPQACTTYAQPYVTSPVVQTVTPPQGQSYAGVNIQIFNPAVGTPGGAPVYNVNAPTYGPYGTGLGGCYPSNYYTQDFKPQQQPQNTNTTNTTTNKTVNETENKETSKKTEKRKIVQLTDNYIKTLENYLNSQDLQVRLMGAKEVVARAQEDESRKDDKALTALTNKMLQDPAQEIRILALGLLDSRAITGDDYTVGVLTKMQNSKDGYGQDALSATNILLKMAGKTVEKEFEVKDKPQKTEENKK</sequence>
<dbReference type="Proteomes" id="UP000823632">
    <property type="component" value="Unassembled WGS sequence"/>
</dbReference>